<feature type="compositionally biased region" description="Acidic residues" evidence="12">
    <location>
        <begin position="568"/>
        <end position="585"/>
    </location>
</feature>
<evidence type="ECO:0000256" key="2">
    <source>
        <dbReference type="ARBA" id="ARBA00011059"/>
    </source>
</evidence>
<dbReference type="EMBL" id="JARBJD010000102">
    <property type="protein sequence ID" value="KAK2952569.1"/>
    <property type="molecule type" value="Genomic_DNA"/>
</dbReference>
<evidence type="ECO:0000256" key="8">
    <source>
        <dbReference type="ARBA" id="ARBA00023175"/>
    </source>
</evidence>
<evidence type="ECO:0000256" key="12">
    <source>
        <dbReference type="SAM" id="MobiDB-lite"/>
    </source>
</evidence>
<evidence type="ECO:0000256" key="4">
    <source>
        <dbReference type="ARBA" id="ARBA00022574"/>
    </source>
</evidence>
<feature type="compositionally biased region" description="Low complexity" evidence="12">
    <location>
        <begin position="125"/>
        <end position="142"/>
    </location>
</feature>
<dbReference type="PROSITE" id="PS50294">
    <property type="entry name" value="WD_REPEATS_REGION"/>
    <property type="match status" value="1"/>
</dbReference>
<evidence type="ECO:0000256" key="6">
    <source>
        <dbReference type="ARBA" id="ARBA00022737"/>
    </source>
</evidence>
<protein>
    <submittedName>
        <fullName evidence="13">Dynein intermediate chain 2, ciliary</fullName>
    </submittedName>
</protein>
<feature type="region of interest" description="Disordered" evidence="12">
    <location>
        <begin position="122"/>
        <end position="143"/>
    </location>
</feature>
<evidence type="ECO:0000256" key="10">
    <source>
        <dbReference type="ARBA" id="ARBA00023273"/>
    </source>
</evidence>
<feature type="region of interest" description="Disordered" evidence="12">
    <location>
        <begin position="202"/>
        <end position="227"/>
    </location>
</feature>
<keyword evidence="10" id="KW-0966">Cell projection</keyword>
<dbReference type="PANTHER" id="PTHR12442:SF11">
    <property type="entry name" value="DYNEIN AXONEMAL INTERMEDIATE CHAIN 1"/>
    <property type="match status" value="1"/>
</dbReference>
<dbReference type="InterPro" id="IPR001680">
    <property type="entry name" value="WD40_rpt"/>
</dbReference>
<evidence type="ECO:0000313" key="13">
    <source>
        <dbReference type="EMBL" id="KAK2952569.1"/>
    </source>
</evidence>
<keyword evidence="5" id="KW-0493">Microtubule</keyword>
<dbReference type="InterPro" id="IPR036322">
    <property type="entry name" value="WD40_repeat_dom_sf"/>
</dbReference>
<feature type="repeat" description="WD" evidence="11">
    <location>
        <begin position="636"/>
        <end position="669"/>
    </location>
</feature>
<reference evidence="13 14" key="1">
    <citation type="journal article" date="2022" name="bioRxiv">
        <title>Genomics of Preaxostyla Flagellates Illuminates Evolutionary Transitions and the Path Towards Mitochondrial Loss.</title>
        <authorList>
            <person name="Novak L.V.F."/>
            <person name="Treitli S.C."/>
            <person name="Pyrih J."/>
            <person name="Halakuc P."/>
            <person name="Pipaliya S.V."/>
            <person name="Vacek V."/>
            <person name="Brzon O."/>
            <person name="Soukal P."/>
            <person name="Eme L."/>
            <person name="Dacks J.B."/>
            <person name="Karnkowska A."/>
            <person name="Elias M."/>
            <person name="Hampl V."/>
        </authorList>
    </citation>
    <scope>NUCLEOTIDE SEQUENCE [LARGE SCALE GENOMIC DNA]</scope>
    <source>
        <strain evidence="13">NAU3</strain>
        <tissue evidence="13">Gut</tissue>
    </source>
</reference>
<keyword evidence="6" id="KW-0677">Repeat</keyword>
<name>A0ABQ9XP44_9EUKA</name>
<sequence>MPPKTTKTTKATTQKTKTTTLTDKSPKKNQPLPSASNRPPMTSTGLGGFGRFGFDQQKQVIKPANQLKLSETELNEEFQLMLNTTDSFMPSNIVRFNFKDKQFKSDTNITHTRTHFSLDGKAVYQGSGSSQGNQASGQQASEGKAKLANAFNISTVGTQTQRLEPKTMLVDTDKIVFEDFSYTVTQWDIFDSYMQDQERQKVEKEKTGKKPGIAKKAANQDDTPLIPLPKATPMPANALEPSGGGVIPGEFPGLPGMSGESLLNQQSTSTTSNVMALAGAQQSANVSFETDPGILRALQVLERMTLQNTFEGISEDYKFWEDPSDAQKGDSGGVLPLWTFVPSKREAKKKTTTCIAWHPRYPDFFAVGYGTFEFNKQSTGAVAVYTLKNHLNPEYFFTFDSSVLSIAWNRKHPPYLAVGLSNGVVLSFDIRDQTNTLSVSKLDFNRRKGDVKGKHTDCVWGVVWEEEMLSSISDDDDELMKRPDRSEPKEHDEKKQEEKRHDGEEREKPEARPRTQAGGAPEEEGASSSIEGVGTVLSVSSDGRVTRWRREKDRMVPRDVMEIKGDTDDALDGGEDDEEQGETDTTDQTIIFSQTVSGCSCVSVHPTRSHLALIGTEEAIIHKVTKSYNGETLQKYSAHKMPVYSVAWNPMHPRVFLSAGADWSVFLWDHTLDQPQLEFAFGSSIGDVAWAPFSATIFAMCSADGKVYVFDLNINRQEPLCEVQLEKNTRLTKIAFSAFDPVILVGDEKGKVHTLKLSPNLRKSYAEKNSVEEEIERMEKVLDYAIRCKEAGM</sequence>
<evidence type="ECO:0000256" key="5">
    <source>
        <dbReference type="ARBA" id="ARBA00022701"/>
    </source>
</evidence>
<evidence type="ECO:0000256" key="3">
    <source>
        <dbReference type="ARBA" id="ARBA00022490"/>
    </source>
</evidence>
<dbReference type="Gene3D" id="2.130.10.10">
    <property type="entry name" value="YVTN repeat-like/Quinoprotein amine dehydrogenase"/>
    <property type="match status" value="2"/>
</dbReference>
<feature type="region of interest" description="Disordered" evidence="12">
    <location>
        <begin position="474"/>
        <end position="588"/>
    </location>
</feature>
<evidence type="ECO:0000256" key="11">
    <source>
        <dbReference type="PROSITE-ProRule" id="PRU00221"/>
    </source>
</evidence>
<proteinExistence type="inferred from homology"/>
<keyword evidence="9" id="KW-0206">Cytoskeleton</keyword>
<feature type="compositionally biased region" description="Polar residues" evidence="12">
    <location>
        <begin position="31"/>
        <end position="44"/>
    </location>
</feature>
<comment type="subcellular location">
    <subcellularLocation>
        <location evidence="1">Cytoplasm</location>
        <location evidence="1">Cytoskeleton</location>
        <location evidence="1">Cilium axoneme</location>
    </subcellularLocation>
</comment>
<comment type="similarity">
    <text evidence="2">Belongs to the dynein intermediate chain family.</text>
</comment>
<dbReference type="InterPro" id="IPR015943">
    <property type="entry name" value="WD40/YVTN_repeat-like_dom_sf"/>
</dbReference>
<keyword evidence="7" id="KW-0243">Dynein</keyword>
<comment type="caution">
    <text evidence="13">The sequence shown here is derived from an EMBL/GenBank/DDBJ whole genome shotgun (WGS) entry which is preliminary data.</text>
</comment>
<keyword evidence="8" id="KW-0505">Motor protein</keyword>
<feature type="compositionally biased region" description="Low complexity" evidence="12">
    <location>
        <begin position="1"/>
        <end position="23"/>
    </location>
</feature>
<keyword evidence="4 11" id="KW-0853">WD repeat</keyword>
<keyword evidence="14" id="KW-1185">Reference proteome</keyword>
<dbReference type="PANTHER" id="PTHR12442">
    <property type="entry name" value="DYNEIN INTERMEDIATE CHAIN"/>
    <property type="match status" value="1"/>
</dbReference>
<accession>A0ABQ9XP44</accession>
<evidence type="ECO:0000256" key="1">
    <source>
        <dbReference type="ARBA" id="ARBA00004430"/>
    </source>
</evidence>
<dbReference type="SUPFAM" id="SSF50978">
    <property type="entry name" value="WD40 repeat-like"/>
    <property type="match status" value="1"/>
</dbReference>
<dbReference type="InterPro" id="IPR050687">
    <property type="entry name" value="Dynein_IC"/>
</dbReference>
<evidence type="ECO:0000256" key="7">
    <source>
        <dbReference type="ARBA" id="ARBA00023017"/>
    </source>
</evidence>
<dbReference type="Pfam" id="PF00400">
    <property type="entry name" value="WD40"/>
    <property type="match status" value="1"/>
</dbReference>
<organism evidence="13 14">
    <name type="scientific">Blattamonas nauphoetae</name>
    <dbReference type="NCBI Taxonomy" id="2049346"/>
    <lineage>
        <taxon>Eukaryota</taxon>
        <taxon>Metamonada</taxon>
        <taxon>Preaxostyla</taxon>
        <taxon>Oxymonadida</taxon>
        <taxon>Blattamonas</taxon>
    </lineage>
</organism>
<feature type="compositionally biased region" description="Basic and acidic residues" evidence="12">
    <location>
        <begin position="479"/>
        <end position="513"/>
    </location>
</feature>
<dbReference type="SMART" id="SM00320">
    <property type="entry name" value="WD40"/>
    <property type="match status" value="3"/>
</dbReference>
<feature type="region of interest" description="Disordered" evidence="12">
    <location>
        <begin position="1"/>
        <end position="50"/>
    </location>
</feature>
<feature type="compositionally biased region" description="Basic and acidic residues" evidence="12">
    <location>
        <begin position="544"/>
        <end position="567"/>
    </location>
</feature>
<dbReference type="PROSITE" id="PS50082">
    <property type="entry name" value="WD_REPEATS_2"/>
    <property type="match status" value="1"/>
</dbReference>
<gene>
    <name evidence="13" type="ORF">BLNAU_12535</name>
</gene>
<evidence type="ECO:0000313" key="14">
    <source>
        <dbReference type="Proteomes" id="UP001281761"/>
    </source>
</evidence>
<keyword evidence="3" id="KW-0963">Cytoplasm</keyword>
<dbReference type="Proteomes" id="UP001281761">
    <property type="component" value="Unassembled WGS sequence"/>
</dbReference>
<evidence type="ECO:0000256" key="9">
    <source>
        <dbReference type="ARBA" id="ARBA00023212"/>
    </source>
</evidence>